<dbReference type="EMBL" id="CM042018">
    <property type="protein sequence ID" value="KAI3827209.1"/>
    <property type="molecule type" value="Genomic_DNA"/>
</dbReference>
<protein>
    <submittedName>
        <fullName evidence="1">Uncharacterized protein</fullName>
    </submittedName>
</protein>
<proteinExistence type="predicted"/>
<accession>A0ACB9K4S9</accession>
<reference evidence="2" key="1">
    <citation type="journal article" date="2022" name="Mol. Ecol. Resour.">
        <title>The genomes of chicory, endive, great burdock and yacon provide insights into Asteraceae palaeo-polyploidization history and plant inulin production.</title>
        <authorList>
            <person name="Fan W."/>
            <person name="Wang S."/>
            <person name="Wang H."/>
            <person name="Wang A."/>
            <person name="Jiang F."/>
            <person name="Liu H."/>
            <person name="Zhao H."/>
            <person name="Xu D."/>
            <person name="Zhang Y."/>
        </authorList>
    </citation>
    <scope>NUCLEOTIDE SEQUENCE [LARGE SCALE GENOMIC DNA]</scope>
    <source>
        <strain evidence="2">cv. Yunnan</strain>
    </source>
</reference>
<sequence length="95" mass="10725">MIKHNRSPVVRIRVGRKRLCLSGSGSGDVLGGDTDDVFDFTQCRRGYSCGFMVCLYFMLILSGNLSNKPNPGREQSKHGFKSLFRRSFNKKVYEG</sequence>
<organism evidence="1 2">
    <name type="scientific">Smallanthus sonchifolius</name>
    <dbReference type="NCBI Taxonomy" id="185202"/>
    <lineage>
        <taxon>Eukaryota</taxon>
        <taxon>Viridiplantae</taxon>
        <taxon>Streptophyta</taxon>
        <taxon>Embryophyta</taxon>
        <taxon>Tracheophyta</taxon>
        <taxon>Spermatophyta</taxon>
        <taxon>Magnoliopsida</taxon>
        <taxon>eudicotyledons</taxon>
        <taxon>Gunneridae</taxon>
        <taxon>Pentapetalae</taxon>
        <taxon>asterids</taxon>
        <taxon>campanulids</taxon>
        <taxon>Asterales</taxon>
        <taxon>Asteraceae</taxon>
        <taxon>Asteroideae</taxon>
        <taxon>Heliantheae alliance</taxon>
        <taxon>Millerieae</taxon>
        <taxon>Smallanthus</taxon>
    </lineage>
</organism>
<gene>
    <name evidence="1" type="ORF">L1987_01281</name>
</gene>
<reference evidence="1 2" key="2">
    <citation type="journal article" date="2022" name="Mol. Ecol. Resour.">
        <title>The genomes of chicory, endive, great burdock and yacon provide insights into Asteraceae paleo-polyploidization history and plant inulin production.</title>
        <authorList>
            <person name="Fan W."/>
            <person name="Wang S."/>
            <person name="Wang H."/>
            <person name="Wang A."/>
            <person name="Jiang F."/>
            <person name="Liu H."/>
            <person name="Zhao H."/>
            <person name="Xu D."/>
            <person name="Zhang Y."/>
        </authorList>
    </citation>
    <scope>NUCLEOTIDE SEQUENCE [LARGE SCALE GENOMIC DNA]</scope>
    <source>
        <strain evidence="2">cv. Yunnan</strain>
        <tissue evidence="1">Leaves</tissue>
    </source>
</reference>
<name>A0ACB9K4S9_9ASTR</name>
<comment type="caution">
    <text evidence="1">The sequence shown here is derived from an EMBL/GenBank/DDBJ whole genome shotgun (WGS) entry which is preliminary data.</text>
</comment>
<evidence type="ECO:0000313" key="2">
    <source>
        <dbReference type="Proteomes" id="UP001056120"/>
    </source>
</evidence>
<keyword evidence="2" id="KW-1185">Reference proteome</keyword>
<evidence type="ECO:0000313" key="1">
    <source>
        <dbReference type="EMBL" id="KAI3827209.1"/>
    </source>
</evidence>
<dbReference type="Proteomes" id="UP001056120">
    <property type="component" value="Linkage Group LG01"/>
</dbReference>